<dbReference type="InterPro" id="IPR007789">
    <property type="entry name" value="DUF688"/>
</dbReference>
<keyword evidence="3" id="KW-1185">Reference proteome</keyword>
<sequence>MEKAQLNFRAPLMSARRYSSPLRCSYEDQERVFSMVNQNSVSSQKTDLNSSEVVKPGSVPFMWEKIPGKAEGGKQLQRTSPVELPSSPKLPPGRTSRSGELIGFRNPNKLSGELAVLRPGHKLSGELTVIRSHNFSGELSTLMPNSKFAGEMNTLNKFYWLNDGMVRWGSSKEGTEMSATSESRDEGDDGRFSNDNDTFSQLGSFSFNCSISGLSESEQTNAKPCEMISTDRKSRDFMMDRFLPAARAMTLEPSQYASRKQLVNIEQLKEVKALVPGSKTPPPRQNMCNIVPYRGRDIGSETSEEDSYDEKSIISIKIKACGFLPQFFSKKSLCLLNRLPSMKQRSKCTLSAASKVSNLVKTSSWRSSGPKPSKPEPCNHHKRKQSQGFKSSELQKPHYTSRPMFYSGELQTRSGSPYRSSKRSSSSPHHSESPHCVHHTGLGFLTVPKQVNQNDHYRPKTPQKNRSVQVLKSETAFRYGGRPEIMRPRSASGPLVCGAVAANAPSKGPGAGNTDKLVGDDLVVVQSAFTPPLPKSPSESWLSRKLPSVSPRSSVSNSSLHLNLHSGKESAKGPASVAKWETIVKSSRSCHDHRWHSEVIRHNFNFSKAYKYLMWLNLY</sequence>
<evidence type="ECO:0000256" key="1">
    <source>
        <dbReference type="SAM" id="MobiDB-lite"/>
    </source>
</evidence>
<organism evidence="2 3">
    <name type="scientific">Carnegiea gigantea</name>
    <dbReference type="NCBI Taxonomy" id="171969"/>
    <lineage>
        <taxon>Eukaryota</taxon>
        <taxon>Viridiplantae</taxon>
        <taxon>Streptophyta</taxon>
        <taxon>Embryophyta</taxon>
        <taxon>Tracheophyta</taxon>
        <taxon>Spermatophyta</taxon>
        <taxon>Magnoliopsida</taxon>
        <taxon>eudicotyledons</taxon>
        <taxon>Gunneridae</taxon>
        <taxon>Pentapetalae</taxon>
        <taxon>Caryophyllales</taxon>
        <taxon>Cactineae</taxon>
        <taxon>Cactaceae</taxon>
        <taxon>Cactoideae</taxon>
        <taxon>Echinocereeae</taxon>
        <taxon>Carnegiea</taxon>
    </lineage>
</organism>
<name>A0A9Q1QQS6_9CARY</name>
<gene>
    <name evidence="2" type="ORF">Cgig2_030776</name>
</gene>
<feature type="region of interest" description="Disordered" evidence="1">
    <location>
        <begin position="360"/>
        <end position="440"/>
    </location>
</feature>
<accession>A0A9Q1QQS6</accession>
<evidence type="ECO:0000313" key="3">
    <source>
        <dbReference type="Proteomes" id="UP001153076"/>
    </source>
</evidence>
<feature type="compositionally biased region" description="Low complexity" evidence="1">
    <location>
        <begin position="413"/>
        <end position="428"/>
    </location>
</feature>
<dbReference type="Pfam" id="PF05097">
    <property type="entry name" value="DUF688"/>
    <property type="match status" value="1"/>
</dbReference>
<dbReference type="OrthoDB" id="677721at2759"/>
<dbReference type="Proteomes" id="UP001153076">
    <property type="component" value="Unassembled WGS sequence"/>
</dbReference>
<feature type="region of interest" description="Disordered" evidence="1">
    <location>
        <begin position="532"/>
        <end position="571"/>
    </location>
</feature>
<comment type="caution">
    <text evidence="2">The sequence shown here is derived from an EMBL/GenBank/DDBJ whole genome shotgun (WGS) entry which is preliminary data.</text>
</comment>
<evidence type="ECO:0000313" key="2">
    <source>
        <dbReference type="EMBL" id="KAJ8448920.1"/>
    </source>
</evidence>
<dbReference type="PANTHER" id="PTHR33671:SF3">
    <property type="entry name" value="F28N24.8 PROTEIN"/>
    <property type="match status" value="1"/>
</dbReference>
<dbReference type="PANTHER" id="PTHR33671">
    <property type="entry name" value="N-METHYLTRANSFERASE, PUTATIVE (DUF688)-RELATED"/>
    <property type="match status" value="1"/>
</dbReference>
<proteinExistence type="predicted"/>
<feature type="compositionally biased region" description="Low complexity" evidence="1">
    <location>
        <begin position="543"/>
        <end position="565"/>
    </location>
</feature>
<reference evidence="2" key="1">
    <citation type="submission" date="2022-04" db="EMBL/GenBank/DDBJ databases">
        <title>Carnegiea gigantea Genome sequencing and assembly v2.</title>
        <authorList>
            <person name="Copetti D."/>
            <person name="Sanderson M.J."/>
            <person name="Burquez A."/>
            <person name="Wojciechowski M.F."/>
        </authorList>
    </citation>
    <scope>NUCLEOTIDE SEQUENCE</scope>
    <source>
        <strain evidence="2">SGP5-SGP5p</strain>
        <tissue evidence="2">Aerial part</tissue>
    </source>
</reference>
<feature type="region of interest" description="Disordered" evidence="1">
    <location>
        <begin position="171"/>
        <end position="195"/>
    </location>
</feature>
<dbReference type="AlphaFoldDB" id="A0A9Q1QQS6"/>
<feature type="region of interest" description="Disordered" evidence="1">
    <location>
        <begin position="70"/>
        <end position="104"/>
    </location>
</feature>
<dbReference type="EMBL" id="JAKOGI010000026">
    <property type="protein sequence ID" value="KAJ8448920.1"/>
    <property type="molecule type" value="Genomic_DNA"/>
</dbReference>
<protein>
    <submittedName>
        <fullName evidence="2">Uncharacterized protein</fullName>
    </submittedName>
</protein>